<dbReference type="Proteomes" id="UP001341840">
    <property type="component" value="Unassembled WGS sequence"/>
</dbReference>
<dbReference type="Gene3D" id="2.40.50.140">
    <property type="entry name" value="Nucleic acid-binding proteins"/>
    <property type="match status" value="1"/>
</dbReference>
<gene>
    <name evidence="1" type="ORF">PIB30_033612</name>
</gene>
<keyword evidence="2" id="KW-1185">Reference proteome</keyword>
<reference evidence="1 2" key="1">
    <citation type="journal article" date="2023" name="Plants (Basel)">
        <title>Bridging the Gap: Combining Genomics and Transcriptomics Approaches to Understand Stylosanthes scabra, an Orphan Legume from the Brazilian Caatinga.</title>
        <authorList>
            <person name="Ferreira-Neto J.R.C."/>
            <person name="da Silva M.D."/>
            <person name="Binneck E."/>
            <person name="de Melo N.F."/>
            <person name="da Silva R.H."/>
            <person name="de Melo A.L.T.M."/>
            <person name="Pandolfi V."/>
            <person name="Bustamante F.O."/>
            <person name="Brasileiro-Vidal A.C."/>
            <person name="Benko-Iseppon A.M."/>
        </authorList>
    </citation>
    <scope>NUCLEOTIDE SEQUENCE [LARGE SCALE GENOMIC DNA]</scope>
    <source>
        <tissue evidence="1">Leaves</tissue>
    </source>
</reference>
<organism evidence="1 2">
    <name type="scientific">Stylosanthes scabra</name>
    <dbReference type="NCBI Taxonomy" id="79078"/>
    <lineage>
        <taxon>Eukaryota</taxon>
        <taxon>Viridiplantae</taxon>
        <taxon>Streptophyta</taxon>
        <taxon>Embryophyta</taxon>
        <taxon>Tracheophyta</taxon>
        <taxon>Spermatophyta</taxon>
        <taxon>Magnoliopsida</taxon>
        <taxon>eudicotyledons</taxon>
        <taxon>Gunneridae</taxon>
        <taxon>Pentapetalae</taxon>
        <taxon>rosids</taxon>
        <taxon>fabids</taxon>
        <taxon>Fabales</taxon>
        <taxon>Fabaceae</taxon>
        <taxon>Papilionoideae</taxon>
        <taxon>50 kb inversion clade</taxon>
        <taxon>dalbergioids sensu lato</taxon>
        <taxon>Dalbergieae</taxon>
        <taxon>Pterocarpus clade</taxon>
        <taxon>Stylosanthes</taxon>
    </lineage>
</organism>
<evidence type="ECO:0000313" key="1">
    <source>
        <dbReference type="EMBL" id="MED6219197.1"/>
    </source>
</evidence>
<sequence>MRCVLFGSCVDEITPLMTEDRVEPLIVVLQFFRVNRWDGKTSIQSHFDISKVCVDATLSDIVEFRNSMVDTDTTSSVRITQMPTQSSGPGIEQLRRGAVEIKSIENA</sequence>
<accession>A0ABU6Z9C6</accession>
<name>A0ABU6Z9C6_9FABA</name>
<proteinExistence type="predicted"/>
<comment type="caution">
    <text evidence="1">The sequence shown here is derived from an EMBL/GenBank/DDBJ whole genome shotgun (WGS) entry which is preliminary data.</text>
</comment>
<evidence type="ECO:0000313" key="2">
    <source>
        <dbReference type="Proteomes" id="UP001341840"/>
    </source>
</evidence>
<dbReference type="EMBL" id="JASCZI010272013">
    <property type="protein sequence ID" value="MED6219197.1"/>
    <property type="molecule type" value="Genomic_DNA"/>
</dbReference>
<dbReference type="InterPro" id="IPR012340">
    <property type="entry name" value="NA-bd_OB-fold"/>
</dbReference>
<protein>
    <submittedName>
        <fullName evidence="1">Uncharacterized protein</fullName>
    </submittedName>
</protein>